<dbReference type="Proteomes" id="UP000011185">
    <property type="component" value="Unassembled WGS sequence"/>
</dbReference>
<name>L7JSG1_TRAHO</name>
<proteinExistence type="predicted"/>
<dbReference type="InParanoid" id="L7JSG1"/>
<reference evidence="1 2" key="1">
    <citation type="journal article" date="2012" name="PLoS Pathog.">
        <title>The genome of the obligate intracellular parasite Trachipleistophora hominis: new insights into microsporidian genome dynamics and reductive evolution.</title>
        <authorList>
            <person name="Heinz E."/>
            <person name="Williams T.A."/>
            <person name="Nakjang S."/>
            <person name="Noel C.J."/>
            <person name="Swan D.C."/>
            <person name="Goldberg A.V."/>
            <person name="Harris S.R."/>
            <person name="Weinmaier T."/>
            <person name="Markert S."/>
            <person name="Becher D."/>
            <person name="Bernhardt J."/>
            <person name="Dagan T."/>
            <person name="Hacker C."/>
            <person name="Lucocq J.M."/>
            <person name="Schweder T."/>
            <person name="Rattei T."/>
            <person name="Hall N."/>
            <person name="Hirt R.P."/>
            <person name="Embley T.M."/>
        </authorList>
    </citation>
    <scope>NUCLEOTIDE SEQUENCE [LARGE SCALE GENOMIC DNA]</scope>
</reference>
<organism evidence="1 2">
    <name type="scientific">Trachipleistophora hominis</name>
    <name type="common">Microsporidian parasite</name>
    <dbReference type="NCBI Taxonomy" id="72359"/>
    <lineage>
        <taxon>Eukaryota</taxon>
        <taxon>Fungi</taxon>
        <taxon>Fungi incertae sedis</taxon>
        <taxon>Microsporidia</taxon>
        <taxon>Pleistophoridae</taxon>
        <taxon>Trachipleistophora</taxon>
    </lineage>
</organism>
<gene>
    <name evidence="1" type="ORF">THOM_2657</name>
</gene>
<evidence type="ECO:0000313" key="2">
    <source>
        <dbReference type="Proteomes" id="UP000011185"/>
    </source>
</evidence>
<evidence type="ECO:0000313" key="1">
    <source>
        <dbReference type="EMBL" id="ELQ74423.1"/>
    </source>
</evidence>
<accession>L7JSG1</accession>
<dbReference type="EMBL" id="JH994041">
    <property type="protein sequence ID" value="ELQ74423.1"/>
    <property type="molecule type" value="Genomic_DNA"/>
</dbReference>
<dbReference type="HOGENOM" id="CLU_1939595_0_0_1"/>
<keyword evidence="2" id="KW-1185">Reference proteome</keyword>
<dbReference type="AlphaFoldDB" id="L7JSG1"/>
<sequence>MFSPFSPANYSNDGLKCDSERNQYREYTMLGSPLNQMDTVPSQKTTVSNSAKAAHSNVDAGTILSSANIYSSSYDNQYMTPIPSPSSLNYVSCQTPSDFDEPFSPFSSNYQPLSNAMSEDNDEFLCAWMI</sequence>
<dbReference type="VEuPathDB" id="MicrosporidiaDB:THOM_2657"/>
<protein>
    <submittedName>
        <fullName evidence="1">Uncharacterized protein</fullName>
    </submittedName>
</protein>